<protein>
    <submittedName>
        <fullName evidence="1">Uncharacterized protein</fullName>
    </submittedName>
</protein>
<gene>
    <name evidence="1" type="ORF">AVEN_161037_1</name>
</gene>
<name>A0A4Y2L9M1_ARAVE</name>
<proteinExistence type="predicted"/>
<evidence type="ECO:0000313" key="1">
    <source>
        <dbReference type="EMBL" id="GBN10523.1"/>
    </source>
</evidence>
<dbReference type="EMBL" id="BGPR01117630">
    <property type="protein sequence ID" value="GBN10523.1"/>
    <property type="molecule type" value="Genomic_DNA"/>
</dbReference>
<organism evidence="1 2">
    <name type="scientific">Araneus ventricosus</name>
    <name type="common">Orbweaver spider</name>
    <name type="synonym">Epeira ventricosa</name>
    <dbReference type="NCBI Taxonomy" id="182803"/>
    <lineage>
        <taxon>Eukaryota</taxon>
        <taxon>Metazoa</taxon>
        <taxon>Ecdysozoa</taxon>
        <taxon>Arthropoda</taxon>
        <taxon>Chelicerata</taxon>
        <taxon>Arachnida</taxon>
        <taxon>Araneae</taxon>
        <taxon>Araneomorphae</taxon>
        <taxon>Entelegynae</taxon>
        <taxon>Araneoidea</taxon>
        <taxon>Araneidae</taxon>
        <taxon>Araneus</taxon>
    </lineage>
</organism>
<accession>A0A4Y2L9M1</accession>
<keyword evidence="2" id="KW-1185">Reference proteome</keyword>
<comment type="caution">
    <text evidence="1">The sequence shown here is derived from an EMBL/GenBank/DDBJ whole genome shotgun (WGS) entry which is preliminary data.</text>
</comment>
<sequence>MCVGVHIGVVLCGCQSIGGFMRHVRLRFACQPSVCVGLVGGRRVSVCRRGLRCQSVGVVDAACRCVCVSGPPVCSLSVCLRVSAGPSVVRVHCPFPGVSVSPVLGVCTVSLSGMCVISVAVCGQATGWPTRCTNSL</sequence>
<reference evidence="1 2" key="1">
    <citation type="journal article" date="2019" name="Sci. Rep.">
        <title>Orb-weaving spider Araneus ventricosus genome elucidates the spidroin gene catalogue.</title>
        <authorList>
            <person name="Kono N."/>
            <person name="Nakamura H."/>
            <person name="Ohtoshi R."/>
            <person name="Moran D.A.P."/>
            <person name="Shinohara A."/>
            <person name="Yoshida Y."/>
            <person name="Fujiwara M."/>
            <person name="Mori M."/>
            <person name="Tomita M."/>
            <person name="Arakawa K."/>
        </authorList>
    </citation>
    <scope>NUCLEOTIDE SEQUENCE [LARGE SCALE GENOMIC DNA]</scope>
</reference>
<evidence type="ECO:0000313" key="2">
    <source>
        <dbReference type="Proteomes" id="UP000499080"/>
    </source>
</evidence>
<dbReference type="Proteomes" id="UP000499080">
    <property type="component" value="Unassembled WGS sequence"/>
</dbReference>
<dbReference type="AlphaFoldDB" id="A0A4Y2L9M1"/>